<gene>
    <name evidence="2" type="ORF">RIdsm_01871</name>
</gene>
<dbReference type="OrthoDB" id="9802991at2"/>
<dbReference type="InterPro" id="IPR036873">
    <property type="entry name" value="Rhodanese-like_dom_sf"/>
</dbReference>
<feature type="domain" description="Rhodanese" evidence="1">
    <location>
        <begin position="277"/>
        <end position="367"/>
    </location>
</feature>
<dbReference type="EMBL" id="CP031598">
    <property type="protein sequence ID" value="QEW26077.1"/>
    <property type="molecule type" value="Genomic_DNA"/>
</dbReference>
<dbReference type="InterPro" id="IPR001307">
    <property type="entry name" value="Thiosulphate_STrfase_CS"/>
</dbReference>
<dbReference type="Pfam" id="PF00581">
    <property type="entry name" value="Rhodanese"/>
    <property type="match status" value="4"/>
</dbReference>
<dbReference type="KEGG" id="rid:RIdsm_01871"/>
<feature type="domain" description="Rhodanese" evidence="1">
    <location>
        <begin position="151"/>
        <end position="231"/>
    </location>
</feature>
<dbReference type="Gene3D" id="3.40.250.10">
    <property type="entry name" value="Rhodanese-like domain"/>
    <property type="match status" value="4"/>
</dbReference>
<dbReference type="GO" id="GO:0004792">
    <property type="term" value="F:thiosulfate-cyanide sulfurtransferase activity"/>
    <property type="evidence" value="ECO:0007669"/>
    <property type="project" value="InterPro"/>
</dbReference>
<dbReference type="AlphaFoldDB" id="A0A5P3A9Q9"/>
<reference evidence="2 3" key="1">
    <citation type="submission" date="2018-08" db="EMBL/GenBank/DDBJ databases">
        <title>Genetic Globetrotter - A new plasmid hitch-hiking vast phylogenetic and geographic distances.</title>
        <authorList>
            <person name="Vollmers J."/>
            <person name="Petersen J."/>
        </authorList>
    </citation>
    <scope>NUCLEOTIDE SEQUENCE [LARGE SCALE GENOMIC DNA]</scope>
    <source>
        <strain evidence="2 3">DSM 26383</strain>
    </source>
</reference>
<organism evidence="2 3">
    <name type="scientific">Roseovarius indicus</name>
    <dbReference type="NCBI Taxonomy" id="540747"/>
    <lineage>
        <taxon>Bacteria</taxon>
        <taxon>Pseudomonadati</taxon>
        <taxon>Pseudomonadota</taxon>
        <taxon>Alphaproteobacteria</taxon>
        <taxon>Rhodobacterales</taxon>
        <taxon>Roseobacteraceae</taxon>
        <taxon>Roseovarius</taxon>
    </lineage>
</organism>
<sequence>MTAEAGTIGAAELVARGMDWPRRGWALLDVRDAGEFERGHVPGATSLPRRMLEFRALEVMPDAGWPVVVYDSGRPGDRRAALAADRLGELGVERVEILAGGVLGWSMEGRALATGVNVPSKRFGEEVLEGDGVKVVTPAELMRGGAGAICDVRTAREFADHHLEGAVSLPGFDLAGHLPGLARQSDRIILNCAGRTRSIIAAATAGALGYACAALENGTMGWRLAGGEVESGAGEEMPGAAKADVVAVAARARELALSQGVVPVAAADLARRRAEAGPERPYVLDVRALEAFEAGHVPGAICLPGGQAIQRTDDFLAVPGAPVVVTDDGDARAWLAAWWLKRMGFAQVFVLEGGVPAWREAGQDMATGRGRQRPELVDRVVAEVPKIGAGELNERLRRDDVPVTIDVSSSRAYARGHLPGAIWISRGWLEHEIRRHASPGDLVVVTAHDRVQAMLGAEALLRTGYPKAVALDADMRDWRALGGAVDTGNLPAHALDIVEPPYAKGLEGMRAYLEWEIGLTGGAPDGKSPSAAAGGSAGA</sequence>
<dbReference type="SUPFAM" id="SSF52821">
    <property type="entry name" value="Rhodanese/Cell cycle control phosphatase"/>
    <property type="match status" value="4"/>
</dbReference>
<dbReference type="PANTHER" id="PTHR44086:SF10">
    <property type="entry name" value="THIOSULFATE SULFURTRANSFERASE_RHODANESE-LIKE DOMAIN-CONTAINING PROTEIN 3"/>
    <property type="match status" value="1"/>
</dbReference>
<dbReference type="SMART" id="SM00450">
    <property type="entry name" value="RHOD"/>
    <property type="match status" value="4"/>
</dbReference>
<evidence type="ECO:0000259" key="1">
    <source>
        <dbReference type="PROSITE" id="PS50206"/>
    </source>
</evidence>
<evidence type="ECO:0000313" key="2">
    <source>
        <dbReference type="EMBL" id="QEW26077.1"/>
    </source>
</evidence>
<proteinExistence type="predicted"/>
<feature type="domain" description="Rhodanese" evidence="1">
    <location>
        <begin position="21"/>
        <end position="114"/>
    </location>
</feature>
<dbReference type="RefSeq" id="WP_057813805.1">
    <property type="nucleotide sequence ID" value="NZ_CP031598.1"/>
</dbReference>
<accession>A0A5P3A9Q9</accession>
<protein>
    <submittedName>
        <fullName evidence="2">Molybdopterin biosynthesis protein MoeB</fullName>
    </submittedName>
</protein>
<dbReference type="Proteomes" id="UP000325785">
    <property type="component" value="Chromosome"/>
</dbReference>
<dbReference type="PANTHER" id="PTHR44086">
    <property type="entry name" value="THIOSULFATE SULFURTRANSFERASE RDL2, MITOCHONDRIAL-RELATED"/>
    <property type="match status" value="1"/>
</dbReference>
<evidence type="ECO:0000313" key="3">
    <source>
        <dbReference type="Proteomes" id="UP000325785"/>
    </source>
</evidence>
<name>A0A5P3A9Q9_9RHOB</name>
<feature type="domain" description="Rhodanese" evidence="1">
    <location>
        <begin position="398"/>
        <end position="487"/>
    </location>
</feature>
<dbReference type="CDD" id="cd00158">
    <property type="entry name" value="RHOD"/>
    <property type="match status" value="1"/>
</dbReference>
<dbReference type="InterPro" id="IPR001763">
    <property type="entry name" value="Rhodanese-like_dom"/>
</dbReference>
<dbReference type="PROSITE" id="PS00380">
    <property type="entry name" value="RHODANESE_1"/>
    <property type="match status" value="2"/>
</dbReference>
<dbReference type="PROSITE" id="PS50206">
    <property type="entry name" value="RHODANESE_3"/>
    <property type="match status" value="4"/>
</dbReference>